<evidence type="ECO:0000313" key="3">
    <source>
        <dbReference type="EMBL" id="KAF1992051.1"/>
    </source>
</evidence>
<keyword evidence="4" id="KW-1185">Reference proteome</keyword>
<feature type="compositionally biased region" description="Low complexity" evidence="1">
    <location>
        <begin position="149"/>
        <end position="167"/>
    </location>
</feature>
<organism evidence="3 4">
    <name type="scientific">Aulographum hederae CBS 113979</name>
    <dbReference type="NCBI Taxonomy" id="1176131"/>
    <lineage>
        <taxon>Eukaryota</taxon>
        <taxon>Fungi</taxon>
        <taxon>Dikarya</taxon>
        <taxon>Ascomycota</taxon>
        <taxon>Pezizomycotina</taxon>
        <taxon>Dothideomycetes</taxon>
        <taxon>Pleosporomycetidae</taxon>
        <taxon>Aulographales</taxon>
        <taxon>Aulographaceae</taxon>
    </lineage>
</organism>
<feature type="chain" id="PRO_5026206426" evidence="2">
    <location>
        <begin position="19"/>
        <end position="411"/>
    </location>
</feature>
<dbReference type="EMBL" id="ML977138">
    <property type="protein sequence ID" value="KAF1992051.1"/>
    <property type="molecule type" value="Genomic_DNA"/>
</dbReference>
<reference evidence="3" key="1">
    <citation type="journal article" date="2020" name="Stud. Mycol.">
        <title>101 Dothideomycetes genomes: a test case for predicting lifestyles and emergence of pathogens.</title>
        <authorList>
            <person name="Haridas S."/>
            <person name="Albert R."/>
            <person name="Binder M."/>
            <person name="Bloem J."/>
            <person name="Labutti K."/>
            <person name="Salamov A."/>
            <person name="Andreopoulos B."/>
            <person name="Baker S."/>
            <person name="Barry K."/>
            <person name="Bills G."/>
            <person name="Bluhm B."/>
            <person name="Cannon C."/>
            <person name="Castanera R."/>
            <person name="Culley D."/>
            <person name="Daum C."/>
            <person name="Ezra D."/>
            <person name="Gonzalez J."/>
            <person name="Henrissat B."/>
            <person name="Kuo A."/>
            <person name="Liang C."/>
            <person name="Lipzen A."/>
            <person name="Lutzoni F."/>
            <person name="Magnuson J."/>
            <person name="Mondo S."/>
            <person name="Nolan M."/>
            <person name="Ohm R."/>
            <person name="Pangilinan J."/>
            <person name="Park H.-J."/>
            <person name="Ramirez L."/>
            <person name="Alfaro M."/>
            <person name="Sun H."/>
            <person name="Tritt A."/>
            <person name="Yoshinaga Y."/>
            <person name="Zwiers L.-H."/>
            <person name="Turgeon B."/>
            <person name="Goodwin S."/>
            <person name="Spatafora J."/>
            <person name="Crous P."/>
            <person name="Grigoriev I."/>
        </authorList>
    </citation>
    <scope>NUCLEOTIDE SEQUENCE</scope>
    <source>
        <strain evidence="3">CBS 113979</strain>
    </source>
</reference>
<dbReference type="OrthoDB" id="4142625at2759"/>
<evidence type="ECO:0000313" key="4">
    <source>
        <dbReference type="Proteomes" id="UP000800041"/>
    </source>
</evidence>
<accession>A0A6G1HFP3</accession>
<feature type="signal peptide" evidence="2">
    <location>
        <begin position="1"/>
        <end position="18"/>
    </location>
</feature>
<proteinExistence type="predicted"/>
<feature type="region of interest" description="Disordered" evidence="1">
    <location>
        <begin position="149"/>
        <end position="189"/>
    </location>
</feature>
<dbReference type="AlphaFoldDB" id="A0A6G1HFP3"/>
<evidence type="ECO:0000256" key="2">
    <source>
        <dbReference type="SAM" id="SignalP"/>
    </source>
</evidence>
<sequence>MHFSLICISLYTIGVAVATPGHVRQPLTSKSKLVARQSMPAINLPTMEAFDTKEVEPKADSSAIRKIMRWGPLRVNAKNGTHTGKLDPTSDAFSAVLDGMCTDCMYITGSTYLTYANGSRASIATGIYNHHVFVGDIGKKQSPIYSCSTGANTTTPNPETTEAPAEGGHADMEGMSAEGEAGHSHGDRVRRDGTSGLAVQLLGSGDDGAPMSYASSQPDVIKTGFYVGKEEKVMHSSEYVNYKDYPQDIYMTIDYEYIPGKPEGYSDALHSSFTVTGCGGAGYEPAKNKASSILSPPLYITAAGTFLNAQAHLHDGGINVRIFLNRALVCDSVAEYGSADAGEATEVGGEAWTTIKGYTGCSEAISMEVGDEVVVEASYDPTKHRLRPGAVDHSMMGEAMGMMGFVYAIKQ</sequence>
<evidence type="ECO:0000256" key="1">
    <source>
        <dbReference type="SAM" id="MobiDB-lite"/>
    </source>
</evidence>
<name>A0A6G1HFP3_9PEZI</name>
<feature type="compositionally biased region" description="Basic and acidic residues" evidence="1">
    <location>
        <begin position="180"/>
        <end position="189"/>
    </location>
</feature>
<protein>
    <submittedName>
        <fullName evidence="3">Uncharacterized protein</fullName>
    </submittedName>
</protein>
<keyword evidence="2" id="KW-0732">Signal</keyword>
<dbReference type="Proteomes" id="UP000800041">
    <property type="component" value="Unassembled WGS sequence"/>
</dbReference>
<gene>
    <name evidence="3" type="ORF">K402DRAFT_459245</name>
</gene>